<feature type="compositionally biased region" description="Basic and acidic residues" evidence="1">
    <location>
        <begin position="176"/>
        <end position="187"/>
    </location>
</feature>
<feature type="compositionally biased region" description="Pro residues" evidence="1">
    <location>
        <begin position="120"/>
        <end position="138"/>
    </location>
</feature>
<sequence length="207" mass="20323">MAQPPPGGPNSNFPRNAIAGALVAGGVFLAAPPVGIMAINALGWQAGGVAAGSIAAGIQSVVYGASTGGVFSMLQAVGATAVVNVPALTAGIGMMGAAVGVGNGGGGGQQGPAGNGGGPGGPPPPGPQMPPPPPPFGNPPNGTDSAETSEDDSDDDDDDDSGGPDNYIPRTQPYTQEDRDLADREINDGLEEILTDVQDEMEIRKAE</sequence>
<dbReference type="OrthoDB" id="3068660at2759"/>
<dbReference type="EMBL" id="JH711591">
    <property type="protein sequence ID" value="EIW74612.1"/>
    <property type="molecule type" value="Genomic_DNA"/>
</dbReference>
<name>R7SFU4_CONPW</name>
<protein>
    <submittedName>
        <fullName evidence="2">Uncharacterized protein</fullName>
    </submittedName>
</protein>
<dbReference type="RefSeq" id="XP_007775218.1">
    <property type="nucleotide sequence ID" value="XM_007777028.1"/>
</dbReference>
<gene>
    <name evidence="2" type="ORF">CONPUDRAFT_159899</name>
</gene>
<feature type="compositionally biased region" description="Gly residues" evidence="1">
    <location>
        <begin position="103"/>
        <end position="119"/>
    </location>
</feature>
<dbReference type="AlphaFoldDB" id="R7SFU4"/>
<keyword evidence="3" id="KW-1185">Reference proteome</keyword>
<feature type="compositionally biased region" description="Acidic residues" evidence="1">
    <location>
        <begin position="147"/>
        <end position="162"/>
    </location>
</feature>
<proteinExistence type="predicted"/>
<feature type="region of interest" description="Disordered" evidence="1">
    <location>
        <begin position="103"/>
        <end position="187"/>
    </location>
</feature>
<dbReference type="KEGG" id="cput:CONPUDRAFT_159899"/>
<dbReference type="GeneID" id="19204205"/>
<evidence type="ECO:0000313" key="2">
    <source>
        <dbReference type="EMBL" id="EIW74612.1"/>
    </source>
</evidence>
<organism evidence="2 3">
    <name type="scientific">Coniophora puteana (strain RWD-64-598)</name>
    <name type="common">Brown rot fungus</name>
    <dbReference type="NCBI Taxonomy" id="741705"/>
    <lineage>
        <taxon>Eukaryota</taxon>
        <taxon>Fungi</taxon>
        <taxon>Dikarya</taxon>
        <taxon>Basidiomycota</taxon>
        <taxon>Agaricomycotina</taxon>
        <taxon>Agaricomycetes</taxon>
        <taxon>Agaricomycetidae</taxon>
        <taxon>Boletales</taxon>
        <taxon>Coniophorineae</taxon>
        <taxon>Coniophoraceae</taxon>
        <taxon>Coniophora</taxon>
    </lineage>
</organism>
<dbReference type="Gene3D" id="6.10.110.10">
    <property type="match status" value="1"/>
</dbReference>
<accession>R7SFU4</accession>
<dbReference type="Proteomes" id="UP000053558">
    <property type="component" value="Unassembled WGS sequence"/>
</dbReference>
<dbReference type="InterPro" id="IPR038213">
    <property type="entry name" value="IFI6/IFI27-like_sf"/>
</dbReference>
<reference evidence="3" key="1">
    <citation type="journal article" date="2012" name="Science">
        <title>The Paleozoic origin of enzymatic lignin decomposition reconstructed from 31 fungal genomes.</title>
        <authorList>
            <person name="Floudas D."/>
            <person name="Binder M."/>
            <person name="Riley R."/>
            <person name="Barry K."/>
            <person name="Blanchette R.A."/>
            <person name="Henrissat B."/>
            <person name="Martinez A.T."/>
            <person name="Otillar R."/>
            <person name="Spatafora J.W."/>
            <person name="Yadav J.S."/>
            <person name="Aerts A."/>
            <person name="Benoit I."/>
            <person name="Boyd A."/>
            <person name="Carlson A."/>
            <person name="Copeland A."/>
            <person name="Coutinho P.M."/>
            <person name="de Vries R.P."/>
            <person name="Ferreira P."/>
            <person name="Findley K."/>
            <person name="Foster B."/>
            <person name="Gaskell J."/>
            <person name="Glotzer D."/>
            <person name="Gorecki P."/>
            <person name="Heitman J."/>
            <person name="Hesse C."/>
            <person name="Hori C."/>
            <person name="Igarashi K."/>
            <person name="Jurgens J.A."/>
            <person name="Kallen N."/>
            <person name="Kersten P."/>
            <person name="Kohler A."/>
            <person name="Kuees U."/>
            <person name="Kumar T.K.A."/>
            <person name="Kuo A."/>
            <person name="LaButti K."/>
            <person name="Larrondo L.F."/>
            <person name="Lindquist E."/>
            <person name="Ling A."/>
            <person name="Lombard V."/>
            <person name="Lucas S."/>
            <person name="Lundell T."/>
            <person name="Martin R."/>
            <person name="McLaughlin D.J."/>
            <person name="Morgenstern I."/>
            <person name="Morin E."/>
            <person name="Murat C."/>
            <person name="Nagy L.G."/>
            <person name="Nolan M."/>
            <person name="Ohm R.A."/>
            <person name="Patyshakuliyeva A."/>
            <person name="Rokas A."/>
            <person name="Ruiz-Duenas F.J."/>
            <person name="Sabat G."/>
            <person name="Salamov A."/>
            <person name="Samejima M."/>
            <person name="Schmutz J."/>
            <person name="Slot J.C."/>
            <person name="St John F."/>
            <person name="Stenlid J."/>
            <person name="Sun H."/>
            <person name="Sun S."/>
            <person name="Syed K."/>
            <person name="Tsang A."/>
            <person name="Wiebenga A."/>
            <person name="Young D."/>
            <person name="Pisabarro A."/>
            <person name="Eastwood D.C."/>
            <person name="Martin F."/>
            <person name="Cullen D."/>
            <person name="Grigoriev I.V."/>
            <person name="Hibbett D.S."/>
        </authorList>
    </citation>
    <scope>NUCLEOTIDE SEQUENCE [LARGE SCALE GENOMIC DNA]</scope>
    <source>
        <strain evidence="3">RWD-64-598 SS2</strain>
    </source>
</reference>
<evidence type="ECO:0000313" key="3">
    <source>
        <dbReference type="Proteomes" id="UP000053558"/>
    </source>
</evidence>
<evidence type="ECO:0000256" key="1">
    <source>
        <dbReference type="SAM" id="MobiDB-lite"/>
    </source>
</evidence>